<dbReference type="Pfam" id="PF00194">
    <property type="entry name" value="Carb_anhydrase"/>
    <property type="match status" value="1"/>
</dbReference>
<dbReference type="PROSITE" id="PS51144">
    <property type="entry name" value="ALPHA_CA_2"/>
    <property type="match status" value="1"/>
</dbReference>
<evidence type="ECO:0000256" key="2">
    <source>
        <dbReference type="ARBA" id="ARBA00012925"/>
    </source>
</evidence>
<dbReference type="PANTHER" id="PTHR18952">
    <property type="entry name" value="CARBONIC ANHYDRASE"/>
    <property type="match status" value="1"/>
</dbReference>
<dbReference type="InterPro" id="IPR023561">
    <property type="entry name" value="Carbonic_anhydrase_a-class"/>
</dbReference>
<dbReference type="Gene3D" id="3.10.200.10">
    <property type="entry name" value="Alpha carbonic anhydrase"/>
    <property type="match status" value="1"/>
</dbReference>
<evidence type="ECO:0000256" key="5">
    <source>
        <dbReference type="ARBA" id="ARBA00023239"/>
    </source>
</evidence>
<protein>
    <recommendedName>
        <fullName evidence="2">carbonic anhydrase</fullName>
        <ecNumber evidence="2">4.2.1.1</ecNumber>
    </recommendedName>
</protein>
<dbReference type="GO" id="GO:0008270">
    <property type="term" value="F:zinc ion binding"/>
    <property type="evidence" value="ECO:0007669"/>
    <property type="project" value="InterPro"/>
</dbReference>
<sequence>MLLLDGISSWFKFKLILFNDISVYPIVCQKEKRQSPIGICKEKAKSAFIPPLVFYYYNFKYKVTVENNGQTLIMKIFDDSCVCELPTVTGGNLDGEYVLDNIHFHWNSEHTINGKRFPLESHLVHYNKKCGTLENAMKHPKGLVVMAVMFEIGHCYNPKLDNILSTTEMISNKLNKPREIDGGLIIDYLLPQDKNKYYTYEGSLTVPDFNETVQWIVFERILPIGDDQLKRLTKIQLKGSPIKSNTRHLQDSNNRHIYYATDKITAKKIKDYIKEKFRGGC</sequence>
<dbReference type="SMART" id="SM01057">
    <property type="entry name" value="Carb_anhydrase"/>
    <property type="match status" value="1"/>
</dbReference>
<reference evidence="8 9" key="1">
    <citation type="journal article" date="2023" name="Insect Mol. Biol.">
        <title>Genome sequencing provides insights into the evolution of gene families encoding plant cell wall-degrading enzymes in longhorned beetles.</title>
        <authorList>
            <person name="Shin N.R."/>
            <person name="Okamura Y."/>
            <person name="Kirsch R."/>
            <person name="Pauchet Y."/>
        </authorList>
    </citation>
    <scope>NUCLEOTIDE SEQUENCE [LARGE SCALE GENOMIC DNA]</scope>
    <source>
        <strain evidence="8">EAD_L_NR</strain>
    </source>
</reference>
<name>A0AAV8VMS6_9CUCU</name>
<dbReference type="InterPro" id="IPR036398">
    <property type="entry name" value="CA_dom_sf"/>
</dbReference>
<comment type="similarity">
    <text evidence="1">Belongs to the alpha-carbonic anhydrase family.</text>
</comment>
<dbReference type="CDD" id="cd00326">
    <property type="entry name" value="alpha_CA"/>
    <property type="match status" value="1"/>
</dbReference>
<evidence type="ECO:0000313" key="9">
    <source>
        <dbReference type="Proteomes" id="UP001159042"/>
    </source>
</evidence>
<evidence type="ECO:0000313" key="8">
    <source>
        <dbReference type="EMBL" id="KAJ8915201.1"/>
    </source>
</evidence>
<evidence type="ECO:0000259" key="7">
    <source>
        <dbReference type="PROSITE" id="PS51144"/>
    </source>
</evidence>
<dbReference type="EC" id="4.2.1.1" evidence="2"/>
<evidence type="ECO:0000256" key="6">
    <source>
        <dbReference type="ARBA" id="ARBA00048348"/>
    </source>
</evidence>
<evidence type="ECO:0000256" key="4">
    <source>
        <dbReference type="ARBA" id="ARBA00022833"/>
    </source>
</evidence>
<keyword evidence="3" id="KW-0479">Metal-binding</keyword>
<comment type="caution">
    <text evidence="8">The sequence shown here is derived from an EMBL/GenBank/DDBJ whole genome shotgun (WGS) entry which is preliminary data.</text>
</comment>
<dbReference type="SUPFAM" id="SSF51069">
    <property type="entry name" value="Carbonic anhydrase"/>
    <property type="match status" value="1"/>
</dbReference>
<dbReference type="InterPro" id="IPR001148">
    <property type="entry name" value="CA_dom"/>
</dbReference>
<feature type="domain" description="Alpha-carbonic anhydrase" evidence="7">
    <location>
        <begin position="1"/>
        <end position="261"/>
    </location>
</feature>
<proteinExistence type="inferred from homology"/>
<dbReference type="PANTHER" id="PTHR18952:SF265">
    <property type="entry name" value="CARBONIC ANHYDRASE"/>
    <property type="match status" value="1"/>
</dbReference>
<dbReference type="AlphaFoldDB" id="A0AAV8VMS6"/>
<keyword evidence="4" id="KW-0862">Zinc</keyword>
<dbReference type="EMBL" id="JANEYG010000056">
    <property type="protein sequence ID" value="KAJ8915201.1"/>
    <property type="molecule type" value="Genomic_DNA"/>
</dbReference>
<evidence type="ECO:0000256" key="3">
    <source>
        <dbReference type="ARBA" id="ARBA00022723"/>
    </source>
</evidence>
<evidence type="ECO:0000256" key="1">
    <source>
        <dbReference type="ARBA" id="ARBA00010718"/>
    </source>
</evidence>
<comment type="catalytic activity">
    <reaction evidence="6">
        <text>hydrogencarbonate + H(+) = CO2 + H2O</text>
        <dbReference type="Rhea" id="RHEA:10748"/>
        <dbReference type="ChEBI" id="CHEBI:15377"/>
        <dbReference type="ChEBI" id="CHEBI:15378"/>
        <dbReference type="ChEBI" id="CHEBI:16526"/>
        <dbReference type="ChEBI" id="CHEBI:17544"/>
        <dbReference type="EC" id="4.2.1.1"/>
    </reaction>
</comment>
<accession>A0AAV8VMS6</accession>
<keyword evidence="5" id="KW-0456">Lyase</keyword>
<dbReference type="GO" id="GO:0004089">
    <property type="term" value="F:carbonate dehydratase activity"/>
    <property type="evidence" value="ECO:0007669"/>
    <property type="project" value="UniProtKB-EC"/>
</dbReference>
<gene>
    <name evidence="8" type="ORF">NQ315_015424</name>
</gene>
<keyword evidence="9" id="KW-1185">Reference proteome</keyword>
<dbReference type="Proteomes" id="UP001159042">
    <property type="component" value="Unassembled WGS sequence"/>
</dbReference>
<organism evidence="8 9">
    <name type="scientific">Exocentrus adspersus</name>
    <dbReference type="NCBI Taxonomy" id="1586481"/>
    <lineage>
        <taxon>Eukaryota</taxon>
        <taxon>Metazoa</taxon>
        <taxon>Ecdysozoa</taxon>
        <taxon>Arthropoda</taxon>
        <taxon>Hexapoda</taxon>
        <taxon>Insecta</taxon>
        <taxon>Pterygota</taxon>
        <taxon>Neoptera</taxon>
        <taxon>Endopterygota</taxon>
        <taxon>Coleoptera</taxon>
        <taxon>Polyphaga</taxon>
        <taxon>Cucujiformia</taxon>
        <taxon>Chrysomeloidea</taxon>
        <taxon>Cerambycidae</taxon>
        <taxon>Lamiinae</taxon>
        <taxon>Acanthocinini</taxon>
        <taxon>Exocentrus</taxon>
    </lineage>
</organism>